<dbReference type="Ensembl" id="ENSHBUT00000016996.1">
    <property type="protein sequence ID" value="ENSHBUP00000010195.1"/>
    <property type="gene ID" value="ENSHBUG00000011745.1"/>
</dbReference>
<evidence type="ECO:0000259" key="7">
    <source>
        <dbReference type="PROSITE" id="PS51352"/>
    </source>
</evidence>
<reference evidence="8" key="2">
    <citation type="submission" date="2025-09" db="UniProtKB">
        <authorList>
            <consortium name="Ensembl"/>
        </authorList>
    </citation>
    <scope>IDENTIFICATION</scope>
</reference>
<evidence type="ECO:0000313" key="9">
    <source>
        <dbReference type="Proteomes" id="UP000264840"/>
    </source>
</evidence>
<feature type="active site" description="Nucleophile" evidence="5">
    <location>
        <position position="35"/>
    </location>
</feature>
<dbReference type="RefSeq" id="XP_005944627.1">
    <property type="nucleotide sequence ID" value="XM_005944565.2"/>
</dbReference>
<dbReference type="PRINTS" id="PR00421">
    <property type="entry name" value="THIOREDOXIN"/>
</dbReference>
<feature type="domain" description="Thioredoxin" evidence="7">
    <location>
        <begin position="1"/>
        <end position="107"/>
    </location>
</feature>
<keyword evidence="1" id="KW-0702">S-nitrosylation</keyword>
<dbReference type="Pfam" id="PF00085">
    <property type="entry name" value="Thioredoxin"/>
    <property type="match status" value="1"/>
</dbReference>
<dbReference type="SUPFAM" id="SSF52833">
    <property type="entry name" value="Thioredoxin-like"/>
    <property type="match status" value="1"/>
</dbReference>
<dbReference type="GO" id="GO:0015035">
    <property type="term" value="F:protein-disulfide reductase activity"/>
    <property type="evidence" value="ECO:0007669"/>
    <property type="project" value="InterPro"/>
</dbReference>
<dbReference type="InterPro" id="IPR013766">
    <property type="entry name" value="Thioredoxin_domain"/>
</dbReference>
<dbReference type="AlphaFoldDB" id="A0A3Q2VG76"/>
<feature type="disulfide bond" description="Redox-active" evidence="6">
    <location>
        <begin position="32"/>
        <end position="35"/>
    </location>
</feature>
<feature type="site" description="Deprotonates C-terminal active site Cys" evidence="5">
    <location>
        <position position="26"/>
    </location>
</feature>
<evidence type="ECO:0000313" key="8">
    <source>
        <dbReference type="Ensembl" id="ENSHBUP00000010195.1"/>
    </source>
</evidence>
<dbReference type="InterPro" id="IPR036249">
    <property type="entry name" value="Thioredoxin-like_sf"/>
</dbReference>
<feature type="active site" description="Nucleophile" evidence="5">
    <location>
        <position position="32"/>
    </location>
</feature>
<organism evidence="8 9">
    <name type="scientific">Haplochromis burtoni</name>
    <name type="common">Burton's mouthbrooder</name>
    <name type="synonym">Chromis burtoni</name>
    <dbReference type="NCBI Taxonomy" id="8153"/>
    <lineage>
        <taxon>Eukaryota</taxon>
        <taxon>Metazoa</taxon>
        <taxon>Chordata</taxon>
        <taxon>Craniata</taxon>
        <taxon>Vertebrata</taxon>
        <taxon>Euteleostomi</taxon>
        <taxon>Actinopterygii</taxon>
        <taxon>Neopterygii</taxon>
        <taxon>Teleostei</taxon>
        <taxon>Neoteleostei</taxon>
        <taxon>Acanthomorphata</taxon>
        <taxon>Ovalentaria</taxon>
        <taxon>Cichlomorphae</taxon>
        <taxon>Cichliformes</taxon>
        <taxon>Cichlidae</taxon>
        <taxon>African cichlids</taxon>
        <taxon>Pseudocrenilabrinae</taxon>
        <taxon>Haplochromini</taxon>
        <taxon>Haplochromis</taxon>
    </lineage>
</organism>
<dbReference type="GeneTree" id="ENSGT00940000163988"/>
<protein>
    <recommendedName>
        <fullName evidence="4">Thioredoxin</fullName>
    </recommendedName>
</protein>
<dbReference type="InterPro" id="IPR005746">
    <property type="entry name" value="Thioredoxin"/>
</dbReference>
<dbReference type="PROSITE" id="PS00194">
    <property type="entry name" value="THIOREDOXIN_1"/>
    <property type="match status" value="1"/>
</dbReference>
<dbReference type="FunFam" id="3.40.30.10:FF:000245">
    <property type="entry name" value="Thioredoxin"/>
    <property type="match status" value="1"/>
</dbReference>
<dbReference type="GeneID" id="102299865"/>
<evidence type="ECO:0000256" key="6">
    <source>
        <dbReference type="PIRSR" id="PIRSR000077-4"/>
    </source>
</evidence>
<keyword evidence="2 6" id="KW-1015">Disulfide bond</keyword>
<comment type="similarity">
    <text evidence="4">Belongs to the thioredoxin family.</text>
</comment>
<keyword evidence="9" id="KW-1185">Reference proteome</keyword>
<dbReference type="STRING" id="8153.ENSHBUP00000010195"/>
<feature type="site" description="Contributes to redox potential value" evidence="5">
    <location>
        <position position="33"/>
    </location>
</feature>
<feature type="site" description="Contributes to redox potential value" evidence="5">
    <location>
        <position position="34"/>
    </location>
</feature>
<dbReference type="PIRSF" id="PIRSF000077">
    <property type="entry name" value="Thioredoxin"/>
    <property type="match status" value="1"/>
</dbReference>
<dbReference type="CDD" id="cd02947">
    <property type="entry name" value="TRX_family"/>
    <property type="match status" value="1"/>
</dbReference>
<evidence type="ECO:0000256" key="1">
    <source>
        <dbReference type="ARBA" id="ARBA00022799"/>
    </source>
</evidence>
<keyword evidence="3 6" id="KW-0676">Redox-active center</keyword>
<evidence type="ECO:0000256" key="2">
    <source>
        <dbReference type="ARBA" id="ARBA00023157"/>
    </source>
</evidence>
<accession>A0A3Q2VG76</accession>
<evidence type="ECO:0000256" key="5">
    <source>
        <dbReference type="PIRSR" id="PIRSR000077-1"/>
    </source>
</evidence>
<evidence type="ECO:0000256" key="4">
    <source>
        <dbReference type="PIRNR" id="PIRNR000077"/>
    </source>
</evidence>
<dbReference type="Proteomes" id="UP000264840">
    <property type="component" value="Unplaced"/>
</dbReference>
<dbReference type="Gene3D" id="3.40.30.10">
    <property type="entry name" value="Glutaredoxin"/>
    <property type="match status" value="1"/>
</dbReference>
<proteinExistence type="inferred from homology"/>
<sequence length="107" mass="12460">MVHEVKDLDEFQKILNEAGDKLVVVDFTAEWCGPCQMMAPIFVEMSQEPVNTNVIFLRVDATDGRDVKSFYNVTRMPAFHFYKNNQKVYEFTGADEAQLHQKVRELR</sequence>
<dbReference type="PANTHER" id="PTHR46115">
    <property type="entry name" value="THIOREDOXIN-LIKE PROTEIN 1"/>
    <property type="match status" value="1"/>
</dbReference>
<dbReference type="InterPro" id="IPR017937">
    <property type="entry name" value="Thioredoxin_CS"/>
</dbReference>
<reference evidence="8" key="1">
    <citation type="submission" date="2025-08" db="UniProtKB">
        <authorList>
            <consortium name="Ensembl"/>
        </authorList>
    </citation>
    <scope>IDENTIFICATION</scope>
</reference>
<dbReference type="OrthoDB" id="2121326at2759"/>
<dbReference type="OMA" id="WCIPSVF"/>
<dbReference type="PROSITE" id="PS51352">
    <property type="entry name" value="THIOREDOXIN_2"/>
    <property type="match status" value="1"/>
</dbReference>
<name>A0A3Q2VG76_HAPBU</name>
<evidence type="ECO:0000256" key="3">
    <source>
        <dbReference type="ARBA" id="ARBA00023284"/>
    </source>
</evidence>